<proteinExistence type="predicted"/>
<protein>
    <submittedName>
        <fullName evidence="1">Uncharacterized protein</fullName>
    </submittedName>
</protein>
<dbReference type="Proteomes" id="UP000186040">
    <property type="component" value="Unassembled WGS sequence"/>
</dbReference>
<name>A0A1Q9LJC0_9PSEU</name>
<evidence type="ECO:0000313" key="1">
    <source>
        <dbReference type="EMBL" id="OLR92128.1"/>
    </source>
</evidence>
<dbReference type="OrthoDB" id="3695640at2"/>
<evidence type="ECO:0000313" key="2">
    <source>
        <dbReference type="Proteomes" id="UP000186040"/>
    </source>
</evidence>
<dbReference type="AlphaFoldDB" id="A0A1Q9LJC0"/>
<keyword evidence="2" id="KW-1185">Reference proteome</keyword>
<comment type="caution">
    <text evidence="1">The sequence shown here is derived from an EMBL/GenBank/DDBJ whole genome shotgun (WGS) entry which is preliminary data.</text>
</comment>
<dbReference type="STRING" id="1193682.BJP25_22560"/>
<dbReference type="RefSeq" id="WP_075976015.1">
    <property type="nucleotide sequence ID" value="NZ_MKQR01000017.1"/>
</dbReference>
<dbReference type="EMBL" id="MKQR01000017">
    <property type="protein sequence ID" value="OLR92128.1"/>
    <property type="molecule type" value="Genomic_DNA"/>
</dbReference>
<sequence length="127" mass="14257">MTAAQDPVRHDPVGRYKALLGLAHTAASEFREESAARAAALGGEIFEAGRKVDSARKAEDSVRKEVTGWWREVQKRVSSVSWVSTGRLPDPDPTADPDQLDAYLSQIWNATDRFYEAVRRAVWPRKF</sequence>
<organism evidence="1 2">
    <name type="scientific">Actinokineospora bangkokensis</name>
    <dbReference type="NCBI Taxonomy" id="1193682"/>
    <lineage>
        <taxon>Bacteria</taxon>
        <taxon>Bacillati</taxon>
        <taxon>Actinomycetota</taxon>
        <taxon>Actinomycetes</taxon>
        <taxon>Pseudonocardiales</taxon>
        <taxon>Pseudonocardiaceae</taxon>
        <taxon>Actinokineospora</taxon>
    </lineage>
</organism>
<gene>
    <name evidence="1" type="ORF">BJP25_22560</name>
</gene>
<accession>A0A1Q9LJC0</accession>
<reference evidence="1 2" key="1">
    <citation type="submission" date="2016-10" db="EMBL/GenBank/DDBJ databases">
        <title>The Draft Genome Sequence of Actinokineospora bangkokensis 44EHWT reveals the biosynthetic pathway of antifungal compounds Thailandins with unusual extender unit butylmalonyl-CoA.</title>
        <authorList>
            <person name="Greule A."/>
            <person name="Intra B."/>
            <person name="Flemming S."/>
            <person name="Rommel M.G."/>
            <person name="Panbangred W."/>
            <person name="Bechthold A."/>
        </authorList>
    </citation>
    <scope>NUCLEOTIDE SEQUENCE [LARGE SCALE GENOMIC DNA]</scope>
    <source>
        <strain evidence="1 2">44EHW</strain>
    </source>
</reference>